<gene>
    <name evidence="3" type="ORF">GOP47_0020201</name>
</gene>
<dbReference type="GO" id="GO:0031593">
    <property type="term" value="F:polyubiquitin modification-dependent protein binding"/>
    <property type="evidence" value="ECO:0007669"/>
    <property type="project" value="TreeGrafter"/>
</dbReference>
<feature type="compositionally biased region" description="Basic and acidic residues" evidence="1">
    <location>
        <begin position="225"/>
        <end position="241"/>
    </location>
</feature>
<dbReference type="OrthoDB" id="5236983at2759"/>
<dbReference type="EMBL" id="JABFUD020000019">
    <property type="protein sequence ID" value="KAI5065506.1"/>
    <property type="molecule type" value="Genomic_DNA"/>
</dbReference>
<sequence>MEEEGGVRTELDAADLLDPNPDILGLFCHYNDLYFDNKLHACTVEWSTSRMTLCAGICKYGAASCAIRLSEPLLKFRSSLEVKETLLHEMIHAYLWLTNNNQDHDDHGPSFQKMMQAINDSQSVDHQRPAGGYHITVYHKFSDEVNSYRKHHWKCIRCGNLVKRASNRAPSQADCYQKIGGGNVCNNERCHWHWHQQLCGGEYEKIAEPEGYRDRRFRARKSGVKVKESKMSSKADVDKQTPQKQKVAVDNLGTKKTKGREDDESCQLPKNASLEMYFAYKSKLNDREQPMTATEIEDHCQLHEHISSEEDIGVSKKRGRKYKGDDSDGDFFCPAVYGKPALALSKRQEAANSLERITVQSNECTVIIGWKGWYAFEGEEDETDTKALKNKRSQRRMFERASSQVVNISDPVIRADSPGAPDLIQDPDKEMVGSGEGKAVGKNALSPVALYVSDSAVTNVVGVTDAIPRQVLPVDDYSSSIEVDLCAASHAENVDSVMLGHNKHLAKGDLNIKEVSKSTLGPEDSYNGVSVSAEQTTLIDHVDCATMIPCNMQGSLPISLNENDKGMMNSQEILEAEEITMVEVSEIKVVRKGRSKRRREDPGRSSVMLSKAEPSAVCPICEMALFGNIEDASFNTKFNEHIDACMRKHCPQ</sequence>
<evidence type="ECO:0000313" key="4">
    <source>
        <dbReference type="Proteomes" id="UP000886520"/>
    </source>
</evidence>
<dbReference type="InterPro" id="IPR044245">
    <property type="entry name" value="Spartan"/>
</dbReference>
<comment type="caution">
    <text evidence="3">The sequence shown here is derived from an EMBL/GenBank/DDBJ whole genome shotgun (WGS) entry which is preliminary data.</text>
</comment>
<evidence type="ECO:0000256" key="1">
    <source>
        <dbReference type="SAM" id="MobiDB-lite"/>
    </source>
</evidence>
<dbReference type="PANTHER" id="PTHR21220:SF0">
    <property type="entry name" value="DNA-DEPENDENT METALLOPROTEASE SPRTN"/>
    <property type="match status" value="1"/>
</dbReference>
<organism evidence="3 4">
    <name type="scientific">Adiantum capillus-veneris</name>
    <name type="common">Maidenhair fern</name>
    <dbReference type="NCBI Taxonomy" id="13818"/>
    <lineage>
        <taxon>Eukaryota</taxon>
        <taxon>Viridiplantae</taxon>
        <taxon>Streptophyta</taxon>
        <taxon>Embryophyta</taxon>
        <taxon>Tracheophyta</taxon>
        <taxon>Polypodiopsida</taxon>
        <taxon>Polypodiidae</taxon>
        <taxon>Polypodiales</taxon>
        <taxon>Pteridineae</taxon>
        <taxon>Pteridaceae</taxon>
        <taxon>Vittarioideae</taxon>
        <taxon>Adiantum</taxon>
    </lineage>
</organism>
<feature type="domain" description="SprT-like" evidence="2">
    <location>
        <begin position="21"/>
        <end position="182"/>
    </location>
</feature>
<protein>
    <recommendedName>
        <fullName evidence="2">SprT-like domain-containing protein</fullName>
    </recommendedName>
</protein>
<dbReference type="PANTHER" id="PTHR21220">
    <property type="entry name" value="DNA-DEPENDENT METALLOPROTEASE SPRTN"/>
    <property type="match status" value="1"/>
</dbReference>
<feature type="region of interest" description="Disordered" evidence="1">
    <location>
        <begin position="416"/>
        <end position="436"/>
    </location>
</feature>
<reference evidence="3" key="1">
    <citation type="submission" date="2021-01" db="EMBL/GenBank/DDBJ databases">
        <title>Adiantum capillus-veneris genome.</title>
        <authorList>
            <person name="Fang Y."/>
            <person name="Liao Q."/>
        </authorList>
    </citation>
    <scope>NUCLEOTIDE SEQUENCE</scope>
    <source>
        <strain evidence="3">H3</strain>
        <tissue evidence="3">Leaf</tissue>
    </source>
</reference>
<dbReference type="Pfam" id="PF10263">
    <property type="entry name" value="SprT-like"/>
    <property type="match status" value="1"/>
</dbReference>
<feature type="region of interest" description="Disordered" evidence="1">
    <location>
        <begin position="223"/>
        <end position="265"/>
    </location>
</feature>
<keyword evidence="4" id="KW-1185">Reference proteome</keyword>
<dbReference type="GO" id="GO:0003697">
    <property type="term" value="F:single-stranded DNA binding"/>
    <property type="evidence" value="ECO:0007669"/>
    <property type="project" value="InterPro"/>
</dbReference>
<evidence type="ECO:0000313" key="3">
    <source>
        <dbReference type="EMBL" id="KAI5065506.1"/>
    </source>
</evidence>
<name>A0A9D4UE32_ADICA</name>
<dbReference type="SMART" id="SM00731">
    <property type="entry name" value="SprT"/>
    <property type="match status" value="1"/>
</dbReference>
<dbReference type="GO" id="GO:0004222">
    <property type="term" value="F:metalloendopeptidase activity"/>
    <property type="evidence" value="ECO:0007669"/>
    <property type="project" value="InterPro"/>
</dbReference>
<dbReference type="GO" id="GO:0006974">
    <property type="term" value="P:DNA damage response"/>
    <property type="evidence" value="ECO:0007669"/>
    <property type="project" value="InterPro"/>
</dbReference>
<dbReference type="AlphaFoldDB" id="A0A9D4UE32"/>
<accession>A0A9D4UE32</accession>
<evidence type="ECO:0000259" key="2">
    <source>
        <dbReference type="SMART" id="SM00731"/>
    </source>
</evidence>
<dbReference type="InterPro" id="IPR006640">
    <property type="entry name" value="SprT-like_domain"/>
</dbReference>
<dbReference type="Proteomes" id="UP000886520">
    <property type="component" value="Chromosome 19"/>
</dbReference>
<dbReference type="GO" id="GO:0005634">
    <property type="term" value="C:nucleus"/>
    <property type="evidence" value="ECO:0007669"/>
    <property type="project" value="TreeGrafter"/>
</dbReference>
<proteinExistence type="predicted"/>